<dbReference type="PROSITE" id="PS51257">
    <property type="entry name" value="PROKAR_LIPOPROTEIN"/>
    <property type="match status" value="1"/>
</dbReference>
<evidence type="ECO:0000313" key="2">
    <source>
        <dbReference type="EMBL" id="UXZ04880.1"/>
    </source>
</evidence>
<feature type="chain" id="PRO_5046761778" evidence="1">
    <location>
        <begin position="25"/>
        <end position="556"/>
    </location>
</feature>
<organism evidence="2 3">
    <name type="scientific">Moraxella nasicaprae</name>
    <dbReference type="NCBI Taxonomy" id="2904122"/>
    <lineage>
        <taxon>Bacteria</taxon>
        <taxon>Pseudomonadati</taxon>
        <taxon>Pseudomonadota</taxon>
        <taxon>Gammaproteobacteria</taxon>
        <taxon>Moraxellales</taxon>
        <taxon>Moraxellaceae</taxon>
        <taxon>Moraxella</taxon>
    </lineage>
</organism>
<protein>
    <submittedName>
        <fullName evidence="2">Uncharacterized protein</fullName>
    </submittedName>
</protein>
<keyword evidence="1" id="KW-0732">Signal</keyword>
<reference evidence="2" key="1">
    <citation type="submission" date="2021-12" db="EMBL/GenBank/DDBJ databases">
        <title>taxonomy of Moraxella sp. ZY201224.</title>
        <authorList>
            <person name="Li F."/>
        </authorList>
    </citation>
    <scope>NUCLEOTIDE SEQUENCE</scope>
    <source>
        <strain evidence="2">ZY201224</strain>
    </source>
</reference>
<dbReference type="Proteomes" id="UP001063782">
    <property type="component" value="Chromosome"/>
</dbReference>
<sequence length="556" mass="62782">MKHQTSYPKFIGLAGLIATLTACASSPISTSINQTNPQQALAKVVQSQMYTSFGYQTNLYLGNQIREQALANATPKELNASENPLLACEDTHRQAYVHLAKKQLEQGVPPNQIDDDLPEFAQIFAQYQACVQEQRAWLDDDPETEQAEQALESFEQDWQSESGVTAWQSSDEHHQHTQLDQKKSQLFKEYLINSSNFTISGNYQPLLGRLTILPAMDYTRTNIHAHLNQPIFVDLKQGILYLWADNVAMIASQMLDKELGDGWKDKWLAIPLNDGSLPDDFGKNLFKFIADAKKQSHQSLPNQAFSWVSPEQVLNTPYLMENLPADKQAIIRHTPTILQSSPSQADKDYARYLFADTLYQSIVQAYPELIDDYVMPDRQIAEGDSVIDVIHINKTNTNPETKNKLNSKMLVNVMLASLNMISNGYQANLHDTNEIEASPFRPISHYGLQGNQLRWIHHRQYMNGAVLQGRASHVLSQQEPLMIDSFTSITPTMEVFDRLPQQHRVPNANNSINLLDYGNTLAEKVAAGEDNHLKTLFALIFGQEALDDEMPNNEQP</sequence>
<gene>
    <name evidence="2" type="ORF">LU297_00010</name>
</gene>
<evidence type="ECO:0000256" key="1">
    <source>
        <dbReference type="SAM" id="SignalP"/>
    </source>
</evidence>
<feature type="signal peptide" evidence="1">
    <location>
        <begin position="1"/>
        <end position="24"/>
    </location>
</feature>
<dbReference type="RefSeq" id="WP_263076381.1">
    <property type="nucleotide sequence ID" value="NZ_CP089977.1"/>
</dbReference>
<dbReference type="EMBL" id="CP089977">
    <property type="protein sequence ID" value="UXZ04880.1"/>
    <property type="molecule type" value="Genomic_DNA"/>
</dbReference>
<keyword evidence="3" id="KW-1185">Reference proteome</keyword>
<evidence type="ECO:0000313" key="3">
    <source>
        <dbReference type="Proteomes" id="UP001063782"/>
    </source>
</evidence>
<proteinExistence type="predicted"/>
<name>A0ABY6F4R2_9GAMM</name>
<accession>A0ABY6F4R2</accession>